<evidence type="ECO:0000313" key="3">
    <source>
        <dbReference type="Proteomes" id="UP000234585"/>
    </source>
</evidence>
<keyword evidence="3" id="KW-1185">Reference proteome</keyword>
<protein>
    <submittedName>
        <fullName evidence="2">Uncharacterized protein</fullName>
    </submittedName>
</protein>
<dbReference type="Proteomes" id="UP000234585">
    <property type="component" value="Unassembled WGS sequence"/>
</dbReference>
<keyword evidence="1" id="KW-0732">Signal</keyword>
<organism evidence="2 3">
    <name type="scientific">Aspergillus candidus</name>
    <dbReference type="NCBI Taxonomy" id="41067"/>
    <lineage>
        <taxon>Eukaryota</taxon>
        <taxon>Fungi</taxon>
        <taxon>Dikarya</taxon>
        <taxon>Ascomycota</taxon>
        <taxon>Pezizomycotina</taxon>
        <taxon>Eurotiomycetes</taxon>
        <taxon>Eurotiomycetidae</taxon>
        <taxon>Eurotiales</taxon>
        <taxon>Aspergillaceae</taxon>
        <taxon>Aspergillus</taxon>
        <taxon>Aspergillus subgen. Circumdati</taxon>
    </lineage>
</organism>
<dbReference type="RefSeq" id="XP_024670138.1">
    <property type="nucleotide sequence ID" value="XM_024816725.1"/>
</dbReference>
<accession>A0A2I2F6B3</accession>
<dbReference type="EMBL" id="KZ559154">
    <property type="protein sequence ID" value="PLB36126.1"/>
    <property type="molecule type" value="Genomic_DNA"/>
</dbReference>
<dbReference type="AlphaFoldDB" id="A0A2I2F6B3"/>
<reference evidence="2 3" key="1">
    <citation type="submission" date="2017-12" db="EMBL/GenBank/DDBJ databases">
        <authorList>
            <consortium name="DOE Joint Genome Institute"/>
            <person name="Haridas S."/>
            <person name="Kjaerbolling I."/>
            <person name="Vesth T.C."/>
            <person name="Frisvad J.C."/>
            <person name="Nybo J.L."/>
            <person name="Theobald S."/>
            <person name="Kuo A."/>
            <person name="Bowyer P."/>
            <person name="Matsuda Y."/>
            <person name="Mondo S."/>
            <person name="Lyhne E.K."/>
            <person name="Kogle M.E."/>
            <person name="Clum A."/>
            <person name="Lipzen A."/>
            <person name="Salamov A."/>
            <person name="Ngan C.Y."/>
            <person name="Daum C."/>
            <person name="Chiniquy J."/>
            <person name="Barry K."/>
            <person name="LaButti K."/>
            <person name="Simmons B.A."/>
            <person name="Magnuson J.K."/>
            <person name="Mortensen U.H."/>
            <person name="Larsen T.O."/>
            <person name="Grigoriev I.V."/>
            <person name="Baker S.E."/>
            <person name="Andersen M.R."/>
            <person name="Nordberg H.P."/>
            <person name="Cantor M.N."/>
            <person name="Hua S.X."/>
        </authorList>
    </citation>
    <scope>NUCLEOTIDE SEQUENCE [LARGE SCALE GENOMIC DNA]</scope>
    <source>
        <strain evidence="2 3">CBS 102.13</strain>
    </source>
</reference>
<evidence type="ECO:0000313" key="2">
    <source>
        <dbReference type="EMBL" id="PLB36126.1"/>
    </source>
</evidence>
<dbReference type="GeneID" id="36523885"/>
<feature type="signal peptide" evidence="1">
    <location>
        <begin position="1"/>
        <end position="18"/>
    </location>
</feature>
<proteinExistence type="predicted"/>
<dbReference type="OrthoDB" id="5348716at2759"/>
<sequence length="179" mass="19985">MQPKAILSLLPLLPLVSAICPGYNWGFFHLGSSKWGIADSRCHDFVQLPCDNPCNCRDSLGCSPAGSVNKVKVNNLWYNCRDGPNKGACPATSFISFAGRVPESCCRNDGKRNFEEGLISRRHAEAIETTNGILERHEQEFGHAEKRGHDLTKLRRRQLSEVDHYMKREVEAAAALDDE</sequence>
<evidence type="ECO:0000256" key="1">
    <source>
        <dbReference type="SAM" id="SignalP"/>
    </source>
</evidence>
<gene>
    <name evidence="2" type="ORF">BDW47DRAFT_127479</name>
</gene>
<name>A0A2I2F6B3_ASPCN</name>
<feature type="chain" id="PRO_5014111461" evidence="1">
    <location>
        <begin position="19"/>
        <end position="179"/>
    </location>
</feature>